<evidence type="ECO:0000256" key="1">
    <source>
        <dbReference type="SAM" id="MobiDB-lite"/>
    </source>
</evidence>
<proteinExistence type="predicted"/>
<dbReference type="PANTHER" id="PTHR35339:SF4">
    <property type="entry name" value="LINALOOL DEHYDRATASE_ISOMERASE DOMAIN-CONTAINING PROTEIN"/>
    <property type="match status" value="1"/>
</dbReference>
<feature type="domain" description="DUF2264" evidence="2">
    <location>
        <begin position="21"/>
        <end position="366"/>
    </location>
</feature>
<dbReference type="RefSeq" id="WP_247982225.1">
    <property type="nucleotide sequence ID" value="NZ_CP078076.1"/>
</dbReference>
<organism evidence="3 4">
    <name type="scientific">Microbacterium sufflavum</name>
    <dbReference type="NCBI Taxonomy" id="2851649"/>
    <lineage>
        <taxon>Bacteria</taxon>
        <taxon>Bacillati</taxon>
        <taxon>Actinomycetota</taxon>
        <taxon>Actinomycetes</taxon>
        <taxon>Micrococcales</taxon>
        <taxon>Microbacteriaceae</taxon>
        <taxon>Microbacterium</taxon>
    </lineage>
</organism>
<dbReference type="PANTHER" id="PTHR35339">
    <property type="entry name" value="LINALOOL DEHYDRATASE_ISOMERASE DOMAIN-CONTAINING PROTEIN"/>
    <property type="match status" value="1"/>
</dbReference>
<dbReference type="EMBL" id="CP078076">
    <property type="protein sequence ID" value="UPL10039.1"/>
    <property type="molecule type" value="Genomic_DNA"/>
</dbReference>
<accession>A0ABY4IB98</accession>
<dbReference type="Proteomes" id="UP000831467">
    <property type="component" value="Chromosome"/>
</dbReference>
<evidence type="ECO:0000313" key="3">
    <source>
        <dbReference type="EMBL" id="UPL10039.1"/>
    </source>
</evidence>
<gene>
    <name evidence="3" type="ORF">KV394_02465</name>
</gene>
<feature type="region of interest" description="Disordered" evidence="1">
    <location>
        <begin position="550"/>
        <end position="580"/>
    </location>
</feature>
<dbReference type="InterPro" id="IPR049349">
    <property type="entry name" value="DUF2264_N"/>
</dbReference>
<dbReference type="InterPro" id="IPR016624">
    <property type="entry name" value="UCP014753"/>
</dbReference>
<reference evidence="3 4" key="1">
    <citation type="submission" date="2021-06" db="EMBL/GenBank/DDBJ databases">
        <title>Genome-based taxonomic framework of Microbacterium strains isolated from marine environment, the description of four new species and reclassification of four preexisting species.</title>
        <authorList>
            <person name="Lee S.D."/>
            <person name="Kim S.-M."/>
            <person name="Byeon Y.-S."/>
            <person name="Yang H.L."/>
            <person name="Kim I.S."/>
        </authorList>
    </citation>
    <scope>NUCLEOTIDE SEQUENCE [LARGE SCALE GENOMIC DNA]</scope>
    <source>
        <strain evidence="3 4">SSW1-51</strain>
    </source>
</reference>
<evidence type="ECO:0000259" key="2">
    <source>
        <dbReference type="Pfam" id="PF10022"/>
    </source>
</evidence>
<sequence length="668" mass="69934">MSALPLPPEDRDLSPYTGWGRAHLQTVADAILDGAARYASPTGAGVRYPGRPGGFGPAVDALEGFSRTFLLAAFRIAGDPDGTGDLAARYARGLAAGVDRGNPERWPRPDEVDQAKVEAAALAVGLHLTRDTVWARLDDTARTRTIDYLAGFIGGSYPPNNWAWFRILVEQFLESVGGPFSTEDRGADFALLDGFERAHGWTSDGAARSFDHYAGWALSFYPAIWADMVADDPRHTARIARSRARLDDYLDDALHLVGADGGPLIQGRSLTYRFASAAAAGAAAFTGGSRHGPGLLRRAISAQVRHFVDRGTPDASGVLPLGWHGAWRALAQDYSGPGSPSWAAKGLFALALPAAHPVWTAVEEPLPIDAGSFARVLAAPGWLASGTQEDGVVRIVNHGTDHGVPGERHPDAPLYAKLGYSTATAPVLRTPGLTEPLDGTAALVRDGRPSHRSGFSTGTLRERGGTLLGGSSGRVHWHREFVSAFDVGGGAAARVTETGPVLDVVSVVRGAWEVRLVRVRDAKGEAAATRVREGDQLRVGGWALSGEDLVEDGPGSVSAGAEAGNASHGSGRPGGRAPARHSRLVELHGTDGAASGVRVESDVTPLAPRTATPWLTVPARPGAWVAVGVLLGVASASPQLTPQEGGWLVVWADGSTTAFDAEELLPSG</sequence>
<protein>
    <submittedName>
        <fullName evidence="3">DUF2264 domain-containing protein</fullName>
    </submittedName>
</protein>
<name>A0ABY4IB98_9MICO</name>
<keyword evidence="4" id="KW-1185">Reference proteome</keyword>
<feature type="region of interest" description="Disordered" evidence="1">
    <location>
        <begin position="444"/>
        <end position="464"/>
    </location>
</feature>
<evidence type="ECO:0000313" key="4">
    <source>
        <dbReference type="Proteomes" id="UP000831467"/>
    </source>
</evidence>
<dbReference type="Pfam" id="PF10022">
    <property type="entry name" value="DUF2264"/>
    <property type="match status" value="1"/>
</dbReference>